<name>A0A1T0CTF0_9GAMM</name>
<evidence type="ECO:0000256" key="2">
    <source>
        <dbReference type="SAM" id="Phobius"/>
    </source>
</evidence>
<evidence type="ECO:0000313" key="3">
    <source>
        <dbReference type="EMBL" id="OOS25607.1"/>
    </source>
</evidence>
<evidence type="ECO:0000313" key="4">
    <source>
        <dbReference type="Proteomes" id="UP000189800"/>
    </source>
</evidence>
<reference evidence="3 4" key="1">
    <citation type="submission" date="2017-02" db="EMBL/GenBank/DDBJ databases">
        <title>Draft genome sequence of Moraxella pluranimalium CCUG 54913T type strain.</title>
        <authorList>
            <person name="Salva-Serra F."/>
            <person name="Engstrom-Jakobsson H."/>
            <person name="Thorell K."/>
            <person name="Jaen-Luchoro D."/>
            <person name="Gonzales-Siles L."/>
            <person name="Karlsson R."/>
            <person name="Yazdan S."/>
            <person name="Boulund F."/>
            <person name="Johnning A."/>
            <person name="Engstrand L."/>
            <person name="Kristiansson E."/>
            <person name="Moore E."/>
        </authorList>
    </citation>
    <scope>NUCLEOTIDE SEQUENCE [LARGE SCALE GENOMIC DNA]</scope>
    <source>
        <strain evidence="3 4">CCUG 54913</strain>
    </source>
</reference>
<feature type="region of interest" description="Disordered" evidence="1">
    <location>
        <begin position="46"/>
        <end position="83"/>
    </location>
</feature>
<dbReference type="RefSeq" id="WP_078253363.1">
    <property type="nucleotide sequence ID" value="NZ_MUYU01000006.1"/>
</dbReference>
<accession>A0A1T0CTF0</accession>
<keyword evidence="2" id="KW-1133">Transmembrane helix</keyword>
<comment type="caution">
    <text evidence="3">The sequence shown here is derived from an EMBL/GenBank/DDBJ whole genome shotgun (WGS) entry which is preliminary data.</text>
</comment>
<gene>
    <name evidence="3" type="ORF">B0680_01905</name>
</gene>
<keyword evidence="2" id="KW-0812">Transmembrane</keyword>
<organism evidence="3 4">
    <name type="scientific">Moraxella pluranimalium</name>
    <dbReference type="NCBI Taxonomy" id="470453"/>
    <lineage>
        <taxon>Bacteria</taxon>
        <taxon>Pseudomonadati</taxon>
        <taxon>Pseudomonadota</taxon>
        <taxon>Gammaproteobacteria</taxon>
        <taxon>Moraxellales</taxon>
        <taxon>Moraxellaceae</taxon>
        <taxon>Moraxella</taxon>
    </lineage>
</organism>
<proteinExistence type="predicted"/>
<feature type="transmembrane region" description="Helical" evidence="2">
    <location>
        <begin position="20"/>
        <end position="41"/>
    </location>
</feature>
<dbReference type="AlphaFoldDB" id="A0A1T0CTF0"/>
<protein>
    <submittedName>
        <fullName evidence="3">Uncharacterized protein</fullName>
    </submittedName>
</protein>
<sequence>MQTPSEPKPTNTSNTSPTTLILFGLAIGILVLAAVALGFFIGKKDTVSPTQESSSTSTTTTSSPSLEGATYETGNATEEPIQDDGEDLTDLQALEESSVEEDGAYDIYENSVPVQFESGTYCGYNSSGSHLYRLNLGANQILKVQAYAQDITVLNPDGSELPYYGQDYGEWHTISSGTHIVMIHPYEDTPKYFDIEFCAY</sequence>
<dbReference type="STRING" id="470453.B0680_01905"/>
<keyword evidence="2" id="KW-0472">Membrane</keyword>
<dbReference type="EMBL" id="MUYU01000006">
    <property type="protein sequence ID" value="OOS25607.1"/>
    <property type="molecule type" value="Genomic_DNA"/>
</dbReference>
<evidence type="ECO:0000256" key="1">
    <source>
        <dbReference type="SAM" id="MobiDB-lite"/>
    </source>
</evidence>
<dbReference type="Proteomes" id="UP000189800">
    <property type="component" value="Unassembled WGS sequence"/>
</dbReference>
<feature type="compositionally biased region" description="Low complexity" evidence="1">
    <location>
        <begin position="46"/>
        <end position="65"/>
    </location>
</feature>
<keyword evidence="4" id="KW-1185">Reference proteome</keyword>